<comment type="similarity">
    <text evidence="3">Belongs to the FliH family.</text>
</comment>
<keyword evidence="5" id="KW-0813">Transport</keyword>
<evidence type="ECO:0000256" key="8">
    <source>
        <dbReference type="ARBA" id="ARBA00022927"/>
    </source>
</evidence>
<dbReference type="InterPro" id="IPR018035">
    <property type="entry name" value="Flagellar_FliH/T3SS_HrpE"/>
</dbReference>
<evidence type="ECO:0000256" key="1">
    <source>
        <dbReference type="ARBA" id="ARBA00003041"/>
    </source>
</evidence>
<evidence type="ECO:0000256" key="2">
    <source>
        <dbReference type="ARBA" id="ARBA00004496"/>
    </source>
</evidence>
<dbReference type="GO" id="GO:0003774">
    <property type="term" value="F:cytoskeletal motor activity"/>
    <property type="evidence" value="ECO:0007669"/>
    <property type="project" value="InterPro"/>
</dbReference>
<dbReference type="PANTHER" id="PTHR34982:SF1">
    <property type="entry name" value="FLAGELLAR ASSEMBLY PROTEIN FLIH"/>
    <property type="match status" value="1"/>
</dbReference>
<accession>A0A643F7G1</accession>
<dbReference type="EMBL" id="VZPB01000089">
    <property type="protein sequence ID" value="KAB0573824.1"/>
    <property type="molecule type" value="Genomic_DNA"/>
</dbReference>
<dbReference type="PANTHER" id="PTHR34982">
    <property type="entry name" value="YOP PROTEINS TRANSLOCATION PROTEIN L"/>
    <property type="match status" value="1"/>
</dbReference>
<evidence type="ECO:0000256" key="10">
    <source>
        <dbReference type="SAM" id="MobiDB-lite"/>
    </source>
</evidence>
<dbReference type="GO" id="GO:0044781">
    <property type="term" value="P:bacterial-type flagellum organization"/>
    <property type="evidence" value="ECO:0007669"/>
    <property type="project" value="UniProtKB-KW"/>
</dbReference>
<dbReference type="InterPro" id="IPR000563">
    <property type="entry name" value="Flag_FliH"/>
</dbReference>
<keyword evidence="12" id="KW-0969">Cilium</keyword>
<evidence type="ECO:0000259" key="11">
    <source>
        <dbReference type="Pfam" id="PF02108"/>
    </source>
</evidence>
<protein>
    <recommendedName>
        <fullName evidence="4">Flagellar assembly protein FliH</fullName>
    </recommendedName>
</protein>
<evidence type="ECO:0000256" key="6">
    <source>
        <dbReference type="ARBA" id="ARBA00022490"/>
    </source>
</evidence>
<gene>
    <name evidence="12" type="ORF">F7Q92_20515</name>
</gene>
<evidence type="ECO:0000256" key="9">
    <source>
        <dbReference type="ARBA" id="ARBA00023225"/>
    </source>
</evidence>
<keyword evidence="12" id="KW-0282">Flagellum</keyword>
<keyword evidence="8" id="KW-0653">Protein transport</keyword>
<proteinExistence type="inferred from homology"/>
<evidence type="ECO:0000256" key="7">
    <source>
        <dbReference type="ARBA" id="ARBA00022795"/>
    </source>
</evidence>
<evidence type="ECO:0000313" key="13">
    <source>
        <dbReference type="Proteomes" id="UP000430120"/>
    </source>
</evidence>
<comment type="function">
    <text evidence="1">Needed for flagellar regrowth and assembly.</text>
</comment>
<feature type="compositionally biased region" description="Polar residues" evidence="10">
    <location>
        <begin position="1"/>
        <end position="10"/>
    </location>
</feature>
<dbReference type="RefSeq" id="WP_151125927.1">
    <property type="nucleotide sequence ID" value="NZ_CP088081.1"/>
</dbReference>
<dbReference type="GO" id="GO:0009288">
    <property type="term" value="C:bacterial-type flagellum"/>
    <property type="evidence" value="ECO:0007669"/>
    <property type="project" value="InterPro"/>
</dbReference>
<dbReference type="GO" id="GO:0005829">
    <property type="term" value="C:cytosol"/>
    <property type="evidence" value="ECO:0007669"/>
    <property type="project" value="TreeGrafter"/>
</dbReference>
<feature type="region of interest" description="Disordered" evidence="10">
    <location>
        <begin position="1"/>
        <end position="27"/>
    </location>
</feature>
<organism evidence="12 13">
    <name type="scientific">Ideonella dechloratans</name>
    <dbReference type="NCBI Taxonomy" id="36863"/>
    <lineage>
        <taxon>Bacteria</taxon>
        <taxon>Pseudomonadati</taxon>
        <taxon>Pseudomonadota</taxon>
        <taxon>Betaproteobacteria</taxon>
        <taxon>Burkholderiales</taxon>
        <taxon>Sphaerotilaceae</taxon>
        <taxon>Ideonella</taxon>
    </lineage>
</organism>
<dbReference type="OrthoDB" id="5296952at2"/>
<comment type="subcellular location">
    <subcellularLocation>
        <location evidence="2">Cytoplasm</location>
    </subcellularLocation>
</comment>
<dbReference type="GO" id="GO:0071973">
    <property type="term" value="P:bacterial-type flagellum-dependent cell motility"/>
    <property type="evidence" value="ECO:0007669"/>
    <property type="project" value="InterPro"/>
</dbReference>
<keyword evidence="6" id="KW-0963">Cytoplasm</keyword>
<dbReference type="AlphaFoldDB" id="A0A643F7G1"/>
<keyword evidence="12" id="KW-0966">Cell projection</keyword>
<evidence type="ECO:0000256" key="4">
    <source>
        <dbReference type="ARBA" id="ARBA00016507"/>
    </source>
</evidence>
<keyword evidence="13" id="KW-1185">Reference proteome</keyword>
<dbReference type="Pfam" id="PF02108">
    <property type="entry name" value="FliH"/>
    <property type="match status" value="1"/>
</dbReference>
<evidence type="ECO:0000313" key="12">
    <source>
        <dbReference type="EMBL" id="KAB0573824.1"/>
    </source>
</evidence>
<name>A0A643F7G1_IDEDE</name>
<sequence>MTSSKPNTLRQVPPPQGGTQRPASTYARFIPREELEGFAAWTPDVFAGVERAPLGVSAPAPAPEPDPLPTDEPMAEAGPSDEEWEARIHEARQQGWSDGYRDGLEALEAAKRQFAQQVSAQVAQVAEAFQDGLSALEARLAQTLVESAVTLARQVVRSELQQRPEAVVQVAQEAMAAVVLSARHLRLRLNPEDAALVAEGAADALKAREVQLVPDADIQRGGCRVESDLGQVDASIETRWAHAAAVFDVPLAWAEPEEELHEEGGV</sequence>
<evidence type="ECO:0000256" key="3">
    <source>
        <dbReference type="ARBA" id="ARBA00006602"/>
    </source>
</evidence>
<dbReference type="PRINTS" id="PR01003">
    <property type="entry name" value="FLGFLIH"/>
</dbReference>
<dbReference type="InterPro" id="IPR051472">
    <property type="entry name" value="T3SS_Stator/FliH"/>
</dbReference>
<keyword evidence="9" id="KW-1006">Bacterial flagellum protein export</keyword>
<dbReference type="GO" id="GO:0015031">
    <property type="term" value="P:protein transport"/>
    <property type="evidence" value="ECO:0007669"/>
    <property type="project" value="UniProtKB-KW"/>
</dbReference>
<dbReference type="Proteomes" id="UP000430120">
    <property type="component" value="Unassembled WGS sequence"/>
</dbReference>
<evidence type="ECO:0000256" key="5">
    <source>
        <dbReference type="ARBA" id="ARBA00022448"/>
    </source>
</evidence>
<comment type="caution">
    <text evidence="12">The sequence shown here is derived from an EMBL/GenBank/DDBJ whole genome shotgun (WGS) entry which is preliminary data.</text>
</comment>
<reference evidence="12 13" key="1">
    <citation type="submission" date="2019-09" db="EMBL/GenBank/DDBJ databases">
        <title>Draft genome sequences of 48 bacterial type strains from the CCUG.</title>
        <authorList>
            <person name="Tunovic T."/>
            <person name="Pineiro-Iglesias B."/>
            <person name="Unosson C."/>
            <person name="Inganas E."/>
            <person name="Ohlen M."/>
            <person name="Cardew S."/>
            <person name="Jensie-Markopoulos S."/>
            <person name="Salva-Serra F."/>
            <person name="Jaen-Luchoro D."/>
            <person name="Karlsson R."/>
            <person name="Svensson-Stadler L."/>
            <person name="Chun J."/>
            <person name="Moore E."/>
        </authorList>
    </citation>
    <scope>NUCLEOTIDE SEQUENCE [LARGE SCALE GENOMIC DNA]</scope>
    <source>
        <strain evidence="12 13">CCUG 30977</strain>
    </source>
</reference>
<feature type="domain" description="Flagellar assembly protein FliH/Type III secretion system HrpE" evidence="11">
    <location>
        <begin position="117"/>
        <end position="242"/>
    </location>
</feature>
<feature type="region of interest" description="Disordered" evidence="10">
    <location>
        <begin position="56"/>
        <end position="83"/>
    </location>
</feature>
<keyword evidence="7" id="KW-1005">Bacterial flagellum biogenesis</keyword>
<feature type="compositionally biased region" description="Pro residues" evidence="10">
    <location>
        <begin position="60"/>
        <end position="70"/>
    </location>
</feature>